<dbReference type="RefSeq" id="WP_187560318.1">
    <property type="nucleotide sequence ID" value="NZ_JACGWS010000001.1"/>
</dbReference>
<protein>
    <recommendedName>
        <fullName evidence="3">Natural product</fullName>
    </recommendedName>
</protein>
<comment type="caution">
    <text evidence="1">The sequence shown here is derived from an EMBL/GenBank/DDBJ whole genome shotgun (WGS) entry which is preliminary data.</text>
</comment>
<name>A0ABR7Q3Z1_9FLAO</name>
<keyword evidence="2" id="KW-1185">Reference proteome</keyword>
<gene>
    <name evidence="1" type="ORF">H2O64_01265</name>
</gene>
<dbReference type="EMBL" id="JACGWS010000001">
    <property type="protein sequence ID" value="MBC8753279.1"/>
    <property type="molecule type" value="Genomic_DNA"/>
</dbReference>
<dbReference type="Proteomes" id="UP000619238">
    <property type="component" value="Unassembled WGS sequence"/>
</dbReference>
<evidence type="ECO:0000313" key="2">
    <source>
        <dbReference type="Proteomes" id="UP000619238"/>
    </source>
</evidence>
<sequence>MKKKSIQKLKLKKDSISTLNAQSITGGFGDSVYICESIDVCRTVDVTRCYGNLNCGLFDANTLGC</sequence>
<evidence type="ECO:0000313" key="1">
    <source>
        <dbReference type="EMBL" id="MBC8753279.1"/>
    </source>
</evidence>
<organism evidence="1 2">
    <name type="scientific">Kordia aestuariivivens</name>
    <dbReference type="NCBI Taxonomy" id="2759037"/>
    <lineage>
        <taxon>Bacteria</taxon>
        <taxon>Pseudomonadati</taxon>
        <taxon>Bacteroidota</taxon>
        <taxon>Flavobacteriia</taxon>
        <taxon>Flavobacteriales</taxon>
        <taxon>Flavobacteriaceae</taxon>
        <taxon>Kordia</taxon>
    </lineage>
</organism>
<evidence type="ECO:0008006" key="3">
    <source>
        <dbReference type="Google" id="ProtNLM"/>
    </source>
</evidence>
<reference evidence="1 2" key="1">
    <citation type="submission" date="2020-07" db="EMBL/GenBank/DDBJ databases">
        <title>Description of Kordia aestuariivivens sp. nov., isolated from a tidal flat.</title>
        <authorList>
            <person name="Park S."/>
            <person name="Yoon J.-H."/>
        </authorList>
    </citation>
    <scope>NUCLEOTIDE SEQUENCE [LARGE SCALE GENOMIC DNA]</scope>
    <source>
        <strain evidence="1 2">YSTF-M3</strain>
    </source>
</reference>
<proteinExistence type="predicted"/>
<accession>A0ABR7Q3Z1</accession>